<proteinExistence type="predicted"/>
<accession>A0A814U0M3</accession>
<evidence type="ECO:0000313" key="1">
    <source>
        <dbReference type="EMBL" id="CAF1167960.1"/>
    </source>
</evidence>
<dbReference type="AlphaFoldDB" id="A0A814U0M3"/>
<reference evidence="1" key="1">
    <citation type="submission" date="2021-02" db="EMBL/GenBank/DDBJ databases">
        <authorList>
            <person name="Nowell W R."/>
        </authorList>
    </citation>
    <scope>NUCLEOTIDE SEQUENCE</scope>
</reference>
<sequence>MRTSMIAARHTDDFVPKLRQIMFGIRLTDEQLRRNETIDIEKRKVSSPQNAPDNSFLIYRPSASTMLLSNSLSPYIYFLHVDGMIAGGQRGTLHFPLV</sequence>
<dbReference type="Proteomes" id="UP000663852">
    <property type="component" value="Unassembled WGS sequence"/>
</dbReference>
<dbReference type="EMBL" id="CAJNOJ010000377">
    <property type="protein sequence ID" value="CAF1423980.1"/>
    <property type="molecule type" value="Genomic_DNA"/>
</dbReference>
<evidence type="ECO:0000313" key="2">
    <source>
        <dbReference type="EMBL" id="CAF1423980.1"/>
    </source>
</evidence>
<organism evidence="1 3">
    <name type="scientific">Adineta ricciae</name>
    <name type="common">Rotifer</name>
    <dbReference type="NCBI Taxonomy" id="249248"/>
    <lineage>
        <taxon>Eukaryota</taxon>
        <taxon>Metazoa</taxon>
        <taxon>Spiralia</taxon>
        <taxon>Gnathifera</taxon>
        <taxon>Rotifera</taxon>
        <taxon>Eurotatoria</taxon>
        <taxon>Bdelloidea</taxon>
        <taxon>Adinetida</taxon>
        <taxon>Adinetidae</taxon>
        <taxon>Adineta</taxon>
    </lineage>
</organism>
<protein>
    <submittedName>
        <fullName evidence="1">Uncharacterized protein</fullName>
    </submittedName>
</protein>
<evidence type="ECO:0000313" key="3">
    <source>
        <dbReference type="Proteomes" id="UP000663828"/>
    </source>
</evidence>
<gene>
    <name evidence="2" type="ORF">EDS130_LOCUS37711</name>
    <name evidence="1" type="ORF">XAT740_LOCUS21862</name>
</gene>
<dbReference type="EMBL" id="CAJNOR010001586">
    <property type="protein sequence ID" value="CAF1167960.1"/>
    <property type="molecule type" value="Genomic_DNA"/>
</dbReference>
<keyword evidence="3" id="KW-1185">Reference proteome</keyword>
<dbReference type="Proteomes" id="UP000663828">
    <property type="component" value="Unassembled WGS sequence"/>
</dbReference>
<name>A0A814U0M3_ADIRI</name>
<comment type="caution">
    <text evidence="1">The sequence shown here is derived from an EMBL/GenBank/DDBJ whole genome shotgun (WGS) entry which is preliminary data.</text>
</comment>